<dbReference type="RefSeq" id="XP_008896939.1">
    <property type="nucleotide sequence ID" value="XM_008898691.1"/>
</dbReference>
<organism evidence="3 4">
    <name type="scientific">Phytophthora nicotianae (strain INRA-310)</name>
    <name type="common">Phytophthora parasitica</name>
    <dbReference type="NCBI Taxonomy" id="761204"/>
    <lineage>
        <taxon>Eukaryota</taxon>
        <taxon>Sar</taxon>
        <taxon>Stramenopiles</taxon>
        <taxon>Oomycota</taxon>
        <taxon>Peronosporomycetes</taxon>
        <taxon>Peronosporales</taxon>
        <taxon>Peronosporaceae</taxon>
        <taxon>Phytophthora</taxon>
    </lineage>
</organism>
<evidence type="ECO:0000256" key="2">
    <source>
        <dbReference type="SAM" id="SignalP"/>
    </source>
</evidence>
<keyword evidence="1" id="KW-1133">Transmembrane helix</keyword>
<dbReference type="VEuPathDB" id="FungiDB:PPTG_05186"/>
<reference evidence="3 4" key="2">
    <citation type="submission" date="2013-11" db="EMBL/GenBank/DDBJ databases">
        <title>The Genome Sequence of Phytophthora parasitica INRA-310.</title>
        <authorList>
            <consortium name="The Broad Institute Genomics Platform"/>
            <person name="Russ C."/>
            <person name="Tyler B."/>
            <person name="Panabieres F."/>
            <person name="Shan W."/>
            <person name="Tripathy S."/>
            <person name="Grunwald N."/>
            <person name="Machado M."/>
            <person name="Johnson C.S."/>
            <person name="Arredondo F."/>
            <person name="Hong C."/>
            <person name="Coffey M."/>
            <person name="Young S.K."/>
            <person name="Zeng Q."/>
            <person name="Gargeya S."/>
            <person name="Fitzgerald M."/>
            <person name="Abouelleil A."/>
            <person name="Alvarado L."/>
            <person name="Chapman S.B."/>
            <person name="Gainer-Dewar J."/>
            <person name="Goldberg J."/>
            <person name="Griggs A."/>
            <person name="Gujja S."/>
            <person name="Hansen M."/>
            <person name="Howarth C."/>
            <person name="Imamovic A."/>
            <person name="Ireland A."/>
            <person name="Larimer J."/>
            <person name="McCowan C."/>
            <person name="Murphy C."/>
            <person name="Pearson M."/>
            <person name="Poon T.W."/>
            <person name="Priest M."/>
            <person name="Roberts A."/>
            <person name="Saif S."/>
            <person name="Shea T."/>
            <person name="Sykes S."/>
            <person name="Wortman J."/>
            <person name="Nusbaum C."/>
            <person name="Birren B."/>
        </authorList>
    </citation>
    <scope>NUCLEOTIDE SEQUENCE [LARGE SCALE GENOMIC DNA]</scope>
    <source>
        <strain evidence="3 4">INRA-310</strain>
    </source>
</reference>
<feature type="signal peptide" evidence="2">
    <location>
        <begin position="1"/>
        <end position="24"/>
    </location>
</feature>
<dbReference type="Proteomes" id="UP000018817">
    <property type="component" value="Unassembled WGS sequence"/>
</dbReference>
<accession>W2QVX9</accession>
<feature type="transmembrane region" description="Helical" evidence="1">
    <location>
        <begin position="99"/>
        <end position="124"/>
    </location>
</feature>
<evidence type="ECO:0000313" key="4">
    <source>
        <dbReference type="Proteomes" id="UP000018817"/>
    </source>
</evidence>
<dbReference type="GeneID" id="20175247"/>
<gene>
    <name evidence="3" type="ORF">PPTG_05186</name>
</gene>
<keyword evidence="2" id="KW-0732">Signal</keyword>
<dbReference type="OMA" id="AMEPHAN"/>
<name>W2QVX9_PHYN3</name>
<dbReference type="AlphaFoldDB" id="W2QVX9"/>
<keyword evidence="1" id="KW-0472">Membrane</keyword>
<sequence length="159" mass="16869">MSRQRRTAALVAGLFLGAVGYAAALQTGDAQPGDAAFRIAEAFESVPNENVTKLLDDVVVPVSLESEKAVPETEPRDLRPIKVATTEHRTGDLPLSLPYGGALVAVEATALLVGGATIAVLAIAKIKSRATSIQYDYDKDHVDPMLQSLLYSDMDYAAI</sequence>
<dbReference type="OrthoDB" id="101951at2759"/>
<proteinExistence type="predicted"/>
<evidence type="ECO:0000256" key="1">
    <source>
        <dbReference type="SAM" id="Phobius"/>
    </source>
</evidence>
<dbReference type="EMBL" id="KI669567">
    <property type="protein sequence ID" value="ETN17372.1"/>
    <property type="molecule type" value="Genomic_DNA"/>
</dbReference>
<keyword evidence="1" id="KW-0812">Transmembrane</keyword>
<feature type="chain" id="PRO_5004823650" description="RxLR effector protein" evidence="2">
    <location>
        <begin position="25"/>
        <end position="159"/>
    </location>
</feature>
<evidence type="ECO:0008006" key="5">
    <source>
        <dbReference type="Google" id="ProtNLM"/>
    </source>
</evidence>
<reference evidence="4" key="1">
    <citation type="submission" date="2011-12" db="EMBL/GenBank/DDBJ databases">
        <authorList>
            <consortium name="The Broad Institute Genome Sequencing Platform"/>
            <person name="Russ C."/>
            <person name="Tyler B."/>
            <person name="Panabieres F."/>
            <person name="Shan W."/>
            <person name="Tripathy S."/>
            <person name="Grunwald N."/>
            <person name="Machado M."/>
            <person name="Young S.K."/>
            <person name="Zeng Q."/>
            <person name="Gargeya S."/>
            <person name="Fitzgerald M."/>
            <person name="Haas B."/>
            <person name="Abouelleil A."/>
            <person name="Alvarado L."/>
            <person name="Arachchi H.M."/>
            <person name="Berlin A."/>
            <person name="Chapman S.B."/>
            <person name="Gearin G."/>
            <person name="Goldberg J."/>
            <person name="Griggs A."/>
            <person name="Gujja S."/>
            <person name="Hansen M."/>
            <person name="Heiman D."/>
            <person name="Howarth C."/>
            <person name="Larimer J."/>
            <person name="Lui A."/>
            <person name="MacDonald P.J.P."/>
            <person name="McCowen C."/>
            <person name="Montmayeur A."/>
            <person name="Murphy C."/>
            <person name="Neiman D."/>
            <person name="Pearson M."/>
            <person name="Priest M."/>
            <person name="Roberts A."/>
            <person name="Saif S."/>
            <person name="Shea T."/>
            <person name="Sisk P."/>
            <person name="Stolte C."/>
            <person name="Sykes S."/>
            <person name="Wortman J."/>
            <person name="Nusbaum C."/>
            <person name="Birren B."/>
        </authorList>
    </citation>
    <scope>NUCLEOTIDE SEQUENCE [LARGE SCALE GENOMIC DNA]</scope>
    <source>
        <strain evidence="4">INRA-310</strain>
    </source>
</reference>
<protein>
    <recommendedName>
        <fullName evidence="5">RxLR effector protein</fullName>
    </recommendedName>
</protein>
<evidence type="ECO:0000313" key="3">
    <source>
        <dbReference type="EMBL" id="ETN17372.1"/>
    </source>
</evidence>